<reference evidence="6 7" key="1">
    <citation type="submission" date="2018-01" db="EMBL/GenBank/DDBJ databases">
        <title>Draft genome of the strawberry crown rot pathogen Phytophthora cactorum.</title>
        <authorList>
            <person name="Armitage A.D."/>
            <person name="Lysoe E."/>
            <person name="Nellist C.F."/>
            <person name="Harrison R.J."/>
            <person name="Brurberg M.B."/>
        </authorList>
    </citation>
    <scope>NUCLEOTIDE SEQUENCE [LARGE SCALE GENOMIC DNA]</scope>
    <source>
        <strain evidence="6 7">10300</strain>
    </source>
</reference>
<evidence type="ECO:0000313" key="1">
    <source>
        <dbReference type="EMBL" id="KAG2838704.1"/>
    </source>
</evidence>
<evidence type="ECO:0000313" key="3">
    <source>
        <dbReference type="EMBL" id="KAG2903235.1"/>
    </source>
</evidence>
<dbReference type="PANTHER" id="PTHR46586:SF3">
    <property type="entry name" value="ANKYRIN REPEAT-CONTAINING PROTEIN"/>
    <property type="match status" value="1"/>
</dbReference>
<dbReference type="OrthoDB" id="129770at2759"/>
<dbReference type="SUPFAM" id="SSF48403">
    <property type="entry name" value="Ankyrin repeat"/>
    <property type="match status" value="1"/>
</dbReference>
<organism evidence="6 7">
    <name type="scientific">Phytophthora cactorum</name>
    <dbReference type="NCBI Taxonomy" id="29920"/>
    <lineage>
        <taxon>Eukaryota</taxon>
        <taxon>Sar</taxon>
        <taxon>Stramenopiles</taxon>
        <taxon>Oomycota</taxon>
        <taxon>Peronosporomycetes</taxon>
        <taxon>Peronosporales</taxon>
        <taxon>Peronosporaceae</taxon>
        <taxon>Phytophthora</taxon>
    </lineage>
</organism>
<dbReference type="AlphaFoldDB" id="A0A329REY4"/>
<dbReference type="EMBL" id="RCML01001040">
    <property type="protein sequence ID" value="KAG2966159.1"/>
    <property type="molecule type" value="Genomic_DNA"/>
</dbReference>
<dbReference type="VEuPathDB" id="FungiDB:PC110_g20299"/>
<keyword evidence="7" id="KW-1185">Reference proteome</keyword>
<dbReference type="Proteomes" id="UP000774804">
    <property type="component" value="Unassembled WGS sequence"/>
</dbReference>
<evidence type="ECO:0000313" key="5">
    <source>
        <dbReference type="EMBL" id="KAG3208534.1"/>
    </source>
</evidence>
<dbReference type="InterPro" id="IPR036770">
    <property type="entry name" value="Ankyrin_rpt-contain_sf"/>
</dbReference>
<proteinExistence type="predicted"/>
<dbReference type="InterPro" id="IPR052050">
    <property type="entry name" value="SecEffector_AnkRepeat"/>
</dbReference>
<dbReference type="EMBL" id="MJFZ01001096">
    <property type="protein sequence ID" value="RAW23265.1"/>
    <property type="molecule type" value="Genomic_DNA"/>
</dbReference>
<protein>
    <recommendedName>
        <fullName evidence="8">Ankyrin repeat-containing domain</fullName>
    </recommendedName>
</protein>
<reference evidence="1" key="2">
    <citation type="submission" date="2018-10" db="EMBL/GenBank/DDBJ databases">
        <title>Effector identification in a new, highly contiguous assembly of the strawberry crown rot pathogen Phytophthora cactorum.</title>
        <authorList>
            <person name="Armitage A.D."/>
            <person name="Nellist C.F."/>
            <person name="Bates H."/>
            <person name="Vickerstaff R.J."/>
            <person name="Harrison R.J."/>
        </authorList>
    </citation>
    <scope>NUCLEOTIDE SEQUENCE</scope>
    <source>
        <strain evidence="1">15-7</strain>
        <strain evidence="2">4032</strain>
        <strain evidence="3">4040</strain>
        <strain evidence="4">P415</strain>
        <strain evidence="5">P421</strain>
    </source>
</reference>
<dbReference type="Proteomes" id="UP000736787">
    <property type="component" value="Unassembled WGS sequence"/>
</dbReference>
<dbReference type="Proteomes" id="UP000697107">
    <property type="component" value="Unassembled WGS sequence"/>
</dbReference>
<sequence length="537" mass="59705">MKHIDLLLMTMDEAAIEAATTGDWDWMDELLARHDCFDDIEAITRPAVANGHLDVVQLLMPAFFGYHGETDIYNWENVLKMAAVAAENGHIDVVKYLLPKEIDSYLGNSASSLIGALQRVFEEAAANGHVDVVKMMVERNCEGIRYLRSKKDALSRAILGLQLEMADFLLGLNEFRWNLPKACEAAISTRQHSLVQKIVEAYGPRRKDSILLVELAMIGSKDSVEYLYNHGHNAAALVSQAVISAAEWGCTGVVEVLLDVANISPDTVDKAFEAAADGSFRAIDTLEFLMKRKRASSEVIDRVFRSSRRADVVTLLYDREKISDESISAVLLTNGDFRGQDQLDIFNLFYKLPHISSDVVGKLFVSAISHFRPKLIEILRNDARLTSDAISEAFVKAAEIDDASMIQALYNKERVSTDALVSAFMKCTGHYRTDITDAIVRYMCARSDVTPELKRQVFVVAALNGLQSSLMILTEHETSDWPLTFLKKVLNCACVGDVKNYIRELICDQLFSGRPQKVIASGSGGHDIDLLTWKSAI</sequence>
<dbReference type="EMBL" id="RCMK01001059">
    <property type="protein sequence ID" value="KAG2903235.1"/>
    <property type="molecule type" value="Genomic_DNA"/>
</dbReference>
<gene>
    <name evidence="6" type="ORF">PC110_g20299</name>
    <name evidence="1" type="ORF">PC113_g19615</name>
    <name evidence="2" type="ORF">PC115_g19089</name>
    <name evidence="3" type="ORF">PC117_g21289</name>
    <name evidence="4" type="ORF">PC118_g19332</name>
    <name evidence="5" type="ORF">PC129_g20441</name>
</gene>
<evidence type="ECO:0008006" key="8">
    <source>
        <dbReference type="Google" id="ProtNLM"/>
    </source>
</evidence>
<comment type="caution">
    <text evidence="6">The sequence shown here is derived from an EMBL/GenBank/DDBJ whole genome shotgun (WGS) entry which is preliminary data.</text>
</comment>
<dbReference type="PANTHER" id="PTHR46586">
    <property type="entry name" value="ANKYRIN REPEAT-CONTAINING PROTEIN"/>
    <property type="match status" value="1"/>
</dbReference>
<evidence type="ECO:0000313" key="2">
    <source>
        <dbReference type="EMBL" id="KAG2891693.1"/>
    </source>
</evidence>
<evidence type="ECO:0000313" key="4">
    <source>
        <dbReference type="EMBL" id="KAG2966159.1"/>
    </source>
</evidence>
<dbReference type="EMBL" id="RCMI01001048">
    <property type="protein sequence ID" value="KAG2891693.1"/>
    <property type="molecule type" value="Genomic_DNA"/>
</dbReference>
<evidence type="ECO:0000313" key="6">
    <source>
        <dbReference type="EMBL" id="RAW23265.1"/>
    </source>
</evidence>
<dbReference type="Gene3D" id="1.25.40.20">
    <property type="entry name" value="Ankyrin repeat-containing domain"/>
    <property type="match status" value="1"/>
</dbReference>
<dbReference type="Proteomes" id="UP000735874">
    <property type="component" value="Unassembled WGS sequence"/>
</dbReference>
<dbReference type="EMBL" id="RCMV01001453">
    <property type="protein sequence ID" value="KAG3208534.1"/>
    <property type="molecule type" value="Genomic_DNA"/>
</dbReference>
<name>A0A329REY4_9STRA</name>
<dbReference type="Proteomes" id="UP000251314">
    <property type="component" value="Unassembled WGS sequence"/>
</dbReference>
<accession>A0A329REY4</accession>
<evidence type="ECO:0000313" key="7">
    <source>
        <dbReference type="Proteomes" id="UP000251314"/>
    </source>
</evidence>
<dbReference type="EMBL" id="RCMG01001025">
    <property type="protein sequence ID" value="KAG2838704.1"/>
    <property type="molecule type" value="Genomic_DNA"/>
</dbReference>
<dbReference type="Proteomes" id="UP000760860">
    <property type="component" value="Unassembled WGS sequence"/>
</dbReference>